<evidence type="ECO:0000256" key="1">
    <source>
        <dbReference type="SAM" id="MobiDB-lite"/>
    </source>
</evidence>
<evidence type="ECO:0000313" key="2">
    <source>
        <dbReference type="EMBL" id="EFX79868.1"/>
    </source>
</evidence>
<evidence type="ECO:0000313" key="3">
    <source>
        <dbReference type="Proteomes" id="UP000000305"/>
    </source>
</evidence>
<gene>
    <name evidence="2" type="ORF">DAPPUDRAFT_104015</name>
</gene>
<name>E9GL19_DAPPU</name>
<feature type="compositionally biased region" description="Polar residues" evidence="1">
    <location>
        <begin position="10"/>
        <end position="22"/>
    </location>
</feature>
<dbReference type="EMBL" id="GL732550">
    <property type="protein sequence ID" value="EFX79868.1"/>
    <property type="molecule type" value="Genomic_DNA"/>
</dbReference>
<dbReference type="Proteomes" id="UP000000305">
    <property type="component" value="Unassembled WGS sequence"/>
</dbReference>
<protein>
    <submittedName>
        <fullName evidence="2">Uncharacterized protein</fullName>
    </submittedName>
</protein>
<dbReference type="AlphaFoldDB" id="E9GL19"/>
<feature type="region of interest" description="Disordered" evidence="1">
    <location>
        <begin position="1"/>
        <end position="22"/>
    </location>
</feature>
<dbReference type="InParanoid" id="E9GL19"/>
<accession>E9GL19</accession>
<dbReference type="KEGG" id="dpx:DAPPUDRAFT_104015"/>
<sequence length="141" mass="16129">MANGIRRFSARSSKAKTNSQMPNKIPTRCQCRMLFENNPGNFESKRFRPDYTLANFEITSADKSDALHRITETEITNPKLVCLFEEQTGVVLDRQTDEFIRRLIIIISSLFSVSSRFSQQSTYSLCSLYGAGSIYGLPYFF</sequence>
<dbReference type="HOGENOM" id="CLU_1827245_0_0_1"/>
<reference evidence="2 3" key="1">
    <citation type="journal article" date="2011" name="Science">
        <title>The ecoresponsive genome of Daphnia pulex.</title>
        <authorList>
            <person name="Colbourne J.K."/>
            <person name="Pfrender M.E."/>
            <person name="Gilbert D."/>
            <person name="Thomas W.K."/>
            <person name="Tucker A."/>
            <person name="Oakley T.H."/>
            <person name="Tokishita S."/>
            <person name="Aerts A."/>
            <person name="Arnold G.J."/>
            <person name="Basu M.K."/>
            <person name="Bauer D.J."/>
            <person name="Caceres C.E."/>
            <person name="Carmel L."/>
            <person name="Casola C."/>
            <person name="Choi J.H."/>
            <person name="Detter J.C."/>
            <person name="Dong Q."/>
            <person name="Dusheyko S."/>
            <person name="Eads B.D."/>
            <person name="Frohlich T."/>
            <person name="Geiler-Samerotte K.A."/>
            <person name="Gerlach D."/>
            <person name="Hatcher P."/>
            <person name="Jogdeo S."/>
            <person name="Krijgsveld J."/>
            <person name="Kriventseva E.V."/>
            <person name="Kultz D."/>
            <person name="Laforsch C."/>
            <person name="Lindquist E."/>
            <person name="Lopez J."/>
            <person name="Manak J.R."/>
            <person name="Muller J."/>
            <person name="Pangilinan J."/>
            <person name="Patwardhan R.P."/>
            <person name="Pitluck S."/>
            <person name="Pritham E.J."/>
            <person name="Rechtsteiner A."/>
            <person name="Rho M."/>
            <person name="Rogozin I.B."/>
            <person name="Sakarya O."/>
            <person name="Salamov A."/>
            <person name="Schaack S."/>
            <person name="Shapiro H."/>
            <person name="Shiga Y."/>
            <person name="Skalitzky C."/>
            <person name="Smith Z."/>
            <person name="Souvorov A."/>
            <person name="Sung W."/>
            <person name="Tang Z."/>
            <person name="Tsuchiya D."/>
            <person name="Tu H."/>
            <person name="Vos H."/>
            <person name="Wang M."/>
            <person name="Wolf Y.I."/>
            <person name="Yamagata H."/>
            <person name="Yamada T."/>
            <person name="Ye Y."/>
            <person name="Shaw J.R."/>
            <person name="Andrews J."/>
            <person name="Crease T.J."/>
            <person name="Tang H."/>
            <person name="Lucas S.M."/>
            <person name="Robertson H.M."/>
            <person name="Bork P."/>
            <person name="Koonin E.V."/>
            <person name="Zdobnov E.M."/>
            <person name="Grigoriev I.V."/>
            <person name="Lynch M."/>
            <person name="Boore J.L."/>
        </authorList>
    </citation>
    <scope>NUCLEOTIDE SEQUENCE [LARGE SCALE GENOMIC DNA]</scope>
</reference>
<keyword evidence="3" id="KW-1185">Reference proteome</keyword>
<organism evidence="2 3">
    <name type="scientific">Daphnia pulex</name>
    <name type="common">Water flea</name>
    <dbReference type="NCBI Taxonomy" id="6669"/>
    <lineage>
        <taxon>Eukaryota</taxon>
        <taxon>Metazoa</taxon>
        <taxon>Ecdysozoa</taxon>
        <taxon>Arthropoda</taxon>
        <taxon>Crustacea</taxon>
        <taxon>Branchiopoda</taxon>
        <taxon>Diplostraca</taxon>
        <taxon>Cladocera</taxon>
        <taxon>Anomopoda</taxon>
        <taxon>Daphniidae</taxon>
        <taxon>Daphnia</taxon>
    </lineage>
</organism>
<proteinExistence type="predicted"/>